<evidence type="ECO:0000313" key="3">
    <source>
        <dbReference type="Proteomes" id="UP001164705"/>
    </source>
</evidence>
<keyword evidence="3" id="KW-1185">Reference proteome</keyword>
<dbReference type="RefSeq" id="WP_267677805.1">
    <property type="nucleotide sequence ID" value="NZ_CP113088.1"/>
</dbReference>
<organism evidence="2 3">
    <name type="scientific">Lacinutrix neustonica</name>
    <dbReference type="NCBI Taxonomy" id="2980107"/>
    <lineage>
        <taxon>Bacteria</taxon>
        <taxon>Pseudomonadati</taxon>
        <taxon>Bacteroidota</taxon>
        <taxon>Flavobacteriia</taxon>
        <taxon>Flavobacteriales</taxon>
        <taxon>Flavobacteriaceae</taxon>
        <taxon>Lacinutrix</taxon>
    </lineage>
</organism>
<accession>A0A9E8SFB5</accession>
<keyword evidence="1" id="KW-0472">Membrane</keyword>
<reference evidence="2" key="1">
    <citation type="submission" date="2022-11" db="EMBL/GenBank/DDBJ databases">
        <title>Lacinutrix neustonica HL-RS19T sp. nov., isolated from the surface microlayer sample of brackish Lake Shihwa.</title>
        <authorList>
            <person name="Choi J.Y."/>
            <person name="Hwang C.Y."/>
        </authorList>
    </citation>
    <scope>NUCLEOTIDE SEQUENCE</scope>
    <source>
        <strain evidence="2">HL-RS19</strain>
    </source>
</reference>
<keyword evidence="1" id="KW-1133">Transmembrane helix</keyword>
<name>A0A9E8SFB5_9FLAO</name>
<sequence length="224" mass="26033">MTQKLLDTLNLEQVLKSNFDNFNNQFALQLKDKDLKGKAPYAFNKVNFMYYFKAPHADSTEVIGVFNSASEERVDINDSYTNIIKHPFGDGEIILSTFPQAFTNYFILEEPNNEYTAGVLSYLNPSKQIYLDNHYKRGKKISTSPLYVFFKAKQLKWAYYMSLIAVLFYVLFEGKRKQRAVPVVEPLQNQTLAFTRTIANMYYENGKHIDLAQHKIEHFLGVYS</sequence>
<feature type="transmembrane region" description="Helical" evidence="1">
    <location>
        <begin position="157"/>
        <end position="172"/>
    </location>
</feature>
<protein>
    <submittedName>
        <fullName evidence="2">Uncharacterized protein</fullName>
    </submittedName>
</protein>
<evidence type="ECO:0000256" key="1">
    <source>
        <dbReference type="SAM" id="Phobius"/>
    </source>
</evidence>
<evidence type="ECO:0000313" key="2">
    <source>
        <dbReference type="EMBL" id="WAC03229.1"/>
    </source>
</evidence>
<keyword evidence="1" id="KW-0812">Transmembrane</keyword>
<dbReference type="EMBL" id="CP113088">
    <property type="protein sequence ID" value="WAC03229.1"/>
    <property type="molecule type" value="Genomic_DNA"/>
</dbReference>
<dbReference type="AlphaFoldDB" id="A0A9E8SFB5"/>
<dbReference type="Proteomes" id="UP001164705">
    <property type="component" value="Chromosome"/>
</dbReference>
<gene>
    <name evidence="2" type="ORF">N7U66_06550</name>
</gene>
<proteinExistence type="predicted"/>
<dbReference type="KEGG" id="lnu:N7U66_06550"/>